<evidence type="ECO:0000313" key="1">
    <source>
        <dbReference type="EMBL" id="CAI0418540.1"/>
    </source>
</evidence>
<accession>A0AAV0K9K7</accession>
<dbReference type="Proteomes" id="UP001154282">
    <property type="component" value="Unassembled WGS sequence"/>
</dbReference>
<evidence type="ECO:0000313" key="2">
    <source>
        <dbReference type="Proteomes" id="UP001154282"/>
    </source>
</evidence>
<organism evidence="1 2">
    <name type="scientific">Linum tenue</name>
    <dbReference type="NCBI Taxonomy" id="586396"/>
    <lineage>
        <taxon>Eukaryota</taxon>
        <taxon>Viridiplantae</taxon>
        <taxon>Streptophyta</taxon>
        <taxon>Embryophyta</taxon>
        <taxon>Tracheophyta</taxon>
        <taxon>Spermatophyta</taxon>
        <taxon>Magnoliopsida</taxon>
        <taxon>eudicotyledons</taxon>
        <taxon>Gunneridae</taxon>
        <taxon>Pentapetalae</taxon>
        <taxon>rosids</taxon>
        <taxon>fabids</taxon>
        <taxon>Malpighiales</taxon>
        <taxon>Linaceae</taxon>
        <taxon>Linum</taxon>
    </lineage>
</organism>
<dbReference type="EMBL" id="CAMGYJ010000005">
    <property type="protein sequence ID" value="CAI0418540.1"/>
    <property type="molecule type" value="Genomic_DNA"/>
</dbReference>
<dbReference type="AlphaFoldDB" id="A0AAV0K9K7"/>
<proteinExistence type="predicted"/>
<reference evidence="1" key="1">
    <citation type="submission" date="2022-08" db="EMBL/GenBank/DDBJ databases">
        <authorList>
            <person name="Gutierrez-Valencia J."/>
        </authorList>
    </citation>
    <scope>NUCLEOTIDE SEQUENCE</scope>
</reference>
<name>A0AAV0K9K7_9ROSI</name>
<comment type="caution">
    <text evidence="1">The sequence shown here is derived from an EMBL/GenBank/DDBJ whole genome shotgun (WGS) entry which is preliminary data.</text>
</comment>
<protein>
    <submittedName>
        <fullName evidence="1">Uncharacterized protein</fullName>
    </submittedName>
</protein>
<gene>
    <name evidence="1" type="ORF">LITE_LOCUS17676</name>
</gene>
<sequence length="87" mass="9145">MCCRINNLLLGISGPIFGKRPCSSAPSLGKAVVTRIRLTSMFRGGIRAAALIADGPSPRTDLACTNGGAQIMMFVTLLKISYSQAIC</sequence>
<keyword evidence="2" id="KW-1185">Reference proteome</keyword>